<accession>A0A0C3KYB7</accession>
<sequence length="121" mass="13588">KISFATAVTCFNSLDVVTISAGGTCIAIYGSYGRNARFMNAGEGTWETEKRAPDWVVLRGVKNEECEERERSGVRRREWSSNAQNERGAGDTGMREKVLITYATNRCTTCKILWNRCLALR</sequence>
<dbReference type="Proteomes" id="UP000054217">
    <property type="component" value="Unassembled WGS sequence"/>
</dbReference>
<evidence type="ECO:0000256" key="1">
    <source>
        <dbReference type="SAM" id="MobiDB-lite"/>
    </source>
</evidence>
<dbReference type="InParanoid" id="A0A0C3KYB7"/>
<dbReference type="HOGENOM" id="CLU_1787596_0_0_1"/>
<evidence type="ECO:0000313" key="2">
    <source>
        <dbReference type="EMBL" id="KIO14527.1"/>
    </source>
</evidence>
<keyword evidence="3" id="KW-1185">Reference proteome</keyword>
<reference evidence="2 3" key="1">
    <citation type="submission" date="2014-04" db="EMBL/GenBank/DDBJ databases">
        <authorList>
            <consortium name="DOE Joint Genome Institute"/>
            <person name="Kuo A."/>
            <person name="Kohler A."/>
            <person name="Costa M.D."/>
            <person name="Nagy L.G."/>
            <person name="Floudas D."/>
            <person name="Copeland A."/>
            <person name="Barry K.W."/>
            <person name="Cichocki N."/>
            <person name="Veneault-Fourrey C."/>
            <person name="LaButti K."/>
            <person name="Lindquist E.A."/>
            <person name="Lipzen A."/>
            <person name="Lundell T."/>
            <person name="Morin E."/>
            <person name="Murat C."/>
            <person name="Sun H."/>
            <person name="Tunlid A."/>
            <person name="Henrissat B."/>
            <person name="Grigoriev I.V."/>
            <person name="Hibbett D.S."/>
            <person name="Martin F."/>
            <person name="Nordberg H.P."/>
            <person name="Cantor M.N."/>
            <person name="Hua S.X."/>
        </authorList>
    </citation>
    <scope>NUCLEOTIDE SEQUENCE [LARGE SCALE GENOMIC DNA]</scope>
    <source>
        <strain evidence="2 3">Marx 270</strain>
    </source>
</reference>
<reference evidence="3" key="2">
    <citation type="submission" date="2015-01" db="EMBL/GenBank/DDBJ databases">
        <title>Evolutionary Origins and Diversification of the Mycorrhizal Mutualists.</title>
        <authorList>
            <consortium name="DOE Joint Genome Institute"/>
            <consortium name="Mycorrhizal Genomics Consortium"/>
            <person name="Kohler A."/>
            <person name="Kuo A."/>
            <person name="Nagy L.G."/>
            <person name="Floudas D."/>
            <person name="Copeland A."/>
            <person name="Barry K.W."/>
            <person name="Cichocki N."/>
            <person name="Veneault-Fourrey C."/>
            <person name="LaButti K."/>
            <person name="Lindquist E.A."/>
            <person name="Lipzen A."/>
            <person name="Lundell T."/>
            <person name="Morin E."/>
            <person name="Murat C."/>
            <person name="Riley R."/>
            <person name="Ohm R."/>
            <person name="Sun H."/>
            <person name="Tunlid A."/>
            <person name="Henrissat B."/>
            <person name="Grigoriev I.V."/>
            <person name="Hibbett D.S."/>
            <person name="Martin F."/>
        </authorList>
    </citation>
    <scope>NUCLEOTIDE SEQUENCE [LARGE SCALE GENOMIC DNA]</scope>
    <source>
        <strain evidence="3">Marx 270</strain>
    </source>
</reference>
<name>A0A0C3KYB7_PISTI</name>
<proteinExistence type="predicted"/>
<dbReference type="EMBL" id="KN831944">
    <property type="protein sequence ID" value="KIO14527.1"/>
    <property type="molecule type" value="Genomic_DNA"/>
</dbReference>
<evidence type="ECO:0000313" key="3">
    <source>
        <dbReference type="Proteomes" id="UP000054217"/>
    </source>
</evidence>
<dbReference type="AlphaFoldDB" id="A0A0C3KYB7"/>
<protein>
    <submittedName>
        <fullName evidence="2">Uncharacterized protein</fullName>
    </submittedName>
</protein>
<feature type="region of interest" description="Disordered" evidence="1">
    <location>
        <begin position="72"/>
        <end position="92"/>
    </location>
</feature>
<feature type="non-terminal residue" evidence="2">
    <location>
        <position position="1"/>
    </location>
</feature>
<organism evidence="2 3">
    <name type="scientific">Pisolithus tinctorius Marx 270</name>
    <dbReference type="NCBI Taxonomy" id="870435"/>
    <lineage>
        <taxon>Eukaryota</taxon>
        <taxon>Fungi</taxon>
        <taxon>Dikarya</taxon>
        <taxon>Basidiomycota</taxon>
        <taxon>Agaricomycotina</taxon>
        <taxon>Agaricomycetes</taxon>
        <taxon>Agaricomycetidae</taxon>
        <taxon>Boletales</taxon>
        <taxon>Sclerodermatineae</taxon>
        <taxon>Pisolithaceae</taxon>
        <taxon>Pisolithus</taxon>
    </lineage>
</organism>
<gene>
    <name evidence="2" type="ORF">M404DRAFT_991281</name>
</gene>